<evidence type="ECO:0000313" key="3">
    <source>
        <dbReference type="Proteomes" id="UP001499895"/>
    </source>
</evidence>
<dbReference type="Proteomes" id="UP001499895">
    <property type="component" value="Unassembled WGS sequence"/>
</dbReference>
<reference evidence="3" key="1">
    <citation type="journal article" date="2019" name="Int. J. Syst. Evol. Microbiol.">
        <title>The Global Catalogue of Microorganisms (GCM) 10K type strain sequencing project: providing services to taxonomists for standard genome sequencing and annotation.</title>
        <authorList>
            <consortium name="The Broad Institute Genomics Platform"/>
            <consortium name="The Broad Institute Genome Sequencing Center for Infectious Disease"/>
            <person name="Wu L."/>
            <person name="Ma J."/>
        </authorList>
    </citation>
    <scope>NUCLEOTIDE SEQUENCE [LARGE SCALE GENOMIC DNA]</scope>
    <source>
        <strain evidence="3">JCM 10649</strain>
    </source>
</reference>
<accession>A0ABP3L5D0</accession>
<proteinExistence type="predicted"/>
<dbReference type="EMBL" id="BAAAHB010000136">
    <property type="protein sequence ID" value="GAA0493655.1"/>
    <property type="molecule type" value="Genomic_DNA"/>
</dbReference>
<evidence type="ECO:0000313" key="2">
    <source>
        <dbReference type="EMBL" id="GAA0493655.1"/>
    </source>
</evidence>
<organism evidence="2 3">
    <name type="scientific">Streptomyces stramineus</name>
    <dbReference type="NCBI Taxonomy" id="173861"/>
    <lineage>
        <taxon>Bacteria</taxon>
        <taxon>Bacillati</taxon>
        <taxon>Actinomycetota</taxon>
        <taxon>Actinomycetes</taxon>
        <taxon>Kitasatosporales</taxon>
        <taxon>Streptomycetaceae</taxon>
        <taxon>Streptomyces</taxon>
    </lineage>
</organism>
<feature type="region of interest" description="Disordered" evidence="1">
    <location>
        <begin position="52"/>
        <end position="74"/>
    </location>
</feature>
<name>A0ABP3L5D0_9ACTN</name>
<keyword evidence="3" id="KW-1185">Reference proteome</keyword>
<protein>
    <submittedName>
        <fullName evidence="2">Uncharacterized protein</fullName>
    </submittedName>
</protein>
<comment type="caution">
    <text evidence="2">The sequence shown here is derived from an EMBL/GenBank/DDBJ whole genome shotgun (WGS) entry which is preliminary data.</text>
</comment>
<evidence type="ECO:0000256" key="1">
    <source>
        <dbReference type="SAM" id="MobiDB-lite"/>
    </source>
</evidence>
<gene>
    <name evidence="2" type="ORF">GCM10009544_62500</name>
</gene>
<sequence length="74" mass="8336">MRWCSWCKKNQEGTVAVGTVDGDCAARHYYACEECRDTHRIVPLSKQRAQRLDGSPQYYQSPSPPHVDIVAGDP</sequence>